<dbReference type="KEGG" id="lrug:AB8B22_03860"/>
<accession>A0AB39VL01</accession>
<evidence type="ECO:0000313" key="1">
    <source>
        <dbReference type="EMBL" id="XDU67558.1"/>
    </source>
</evidence>
<dbReference type="RefSeq" id="WP_237048639.1">
    <property type="nucleotide sequence ID" value="NZ_CP165644.1"/>
</dbReference>
<proteinExistence type="predicted"/>
<gene>
    <name evidence="1" type="ORF">AB8B22_03860</name>
</gene>
<protein>
    <submittedName>
        <fullName evidence="1">Uncharacterized protein</fullName>
    </submittedName>
</protein>
<sequence length="131" mass="15512">MIDTIFLDKVLVYIAHNMDKPRDFIESDLEFIIKQSILHYFVNDRKVDLKDLSDFTVTLVIDFYDDEINNKTKLVVEEYMFEISYLGEVVLRTLKLGNNYEHYAREDVLDLEKEIDLFLNGIGIPKEKNNI</sequence>
<dbReference type="AlphaFoldDB" id="A0AB39VL01"/>
<dbReference type="EMBL" id="CP165644">
    <property type="protein sequence ID" value="XDU67558.1"/>
    <property type="molecule type" value="Genomic_DNA"/>
</dbReference>
<name>A0AB39VL01_9FUSO</name>
<organism evidence="1">
    <name type="scientific">Leptotrichia rugosa</name>
    <dbReference type="NCBI Taxonomy" id="3239302"/>
    <lineage>
        <taxon>Bacteria</taxon>
        <taxon>Fusobacteriati</taxon>
        <taxon>Fusobacteriota</taxon>
        <taxon>Fusobacteriia</taxon>
        <taxon>Fusobacteriales</taxon>
        <taxon>Leptotrichiaceae</taxon>
        <taxon>Leptotrichia</taxon>
    </lineage>
</organism>
<reference evidence="1" key="1">
    <citation type="submission" date="2024-07" db="EMBL/GenBank/DDBJ databases">
        <authorList>
            <person name="Li X.-J."/>
            <person name="Wang X."/>
        </authorList>
    </citation>
    <scope>NUCLEOTIDE SEQUENCE</scope>
    <source>
        <strain evidence="1">HSP-334</strain>
    </source>
</reference>